<reference evidence="1" key="1">
    <citation type="submission" date="2021-01" db="EMBL/GenBank/DDBJ databases">
        <authorList>
            <consortium name="Genoscope - CEA"/>
            <person name="William W."/>
        </authorList>
    </citation>
    <scope>NUCLEOTIDE SEQUENCE</scope>
</reference>
<keyword evidence="2" id="KW-1185">Reference proteome</keyword>
<organism evidence="1 2">
    <name type="scientific">Paramecium primaurelia</name>
    <dbReference type="NCBI Taxonomy" id="5886"/>
    <lineage>
        <taxon>Eukaryota</taxon>
        <taxon>Sar</taxon>
        <taxon>Alveolata</taxon>
        <taxon>Ciliophora</taxon>
        <taxon>Intramacronucleata</taxon>
        <taxon>Oligohymenophorea</taxon>
        <taxon>Peniculida</taxon>
        <taxon>Parameciidae</taxon>
        <taxon>Paramecium</taxon>
    </lineage>
</organism>
<protein>
    <submittedName>
        <fullName evidence="1">Uncharacterized protein</fullName>
    </submittedName>
</protein>
<comment type="caution">
    <text evidence="1">The sequence shown here is derived from an EMBL/GenBank/DDBJ whole genome shotgun (WGS) entry which is preliminary data.</text>
</comment>
<dbReference type="EMBL" id="CAJJDM010000055">
    <property type="protein sequence ID" value="CAD8076091.1"/>
    <property type="molecule type" value="Genomic_DNA"/>
</dbReference>
<evidence type="ECO:0000313" key="1">
    <source>
        <dbReference type="EMBL" id="CAD8076091.1"/>
    </source>
</evidence>
<gene>
    <name evidence="1" type="ORF">PPRIM_AZ9-3.1.T0550229</name>
</gene>
<proteinExistence type="predicted"/>
<sequence>MIHLQVKVKVHIQAAYIAAIDKILNLETILSQLEAQTFEFPYISWKQFMDAFEYDIMVSKQQLSFATLKESQNQEDDQNRVDAPEELQLLIKDQFNKIVMDDYITAFDLIECIRRVPLYSQLRKQIIRKQQKKSDIKEETLEQVLKKILRNSKRILDILRVYKLLQKRRITQIQ</sequence>
<dbReference type="AlphaFoldDB" id="A0A8S1MCZ1"/>
<accession>A0A8S1MCZ1</accession>
<name>A0A8S1MCZ1_PARPR</name>
<dbReference type="Proteomes" id="UP000688137">
    <property type="component" value="Unassembled WGS sequence"/>
</dbReference>
<evidence type="ECO:0000313" key="2">
    <source>
        <dbReference type="Proteomes" id="UP000688137"/>
    </source>
</evidence>